<name>A0ABS7NGF0_9RHOB</name>
<sequence>MEFDFEALPPKDRYRLLCSFVAPRPIALVTTNSENGTPNAAPMSFFNVFSQDPPIVILGIQARPDGTEKETMRNIRRSSEFVVNLCDMAIAQQMVDCGISFPDDVDEVAQTGLSHVPSLKIAPGRVAEAPASMECRVSQIIDYPRRAIVLGEVVQMHVRDNCLDAAGRYVRPEAYQPVARLHADNYIVSDRQFVLTATETLTAATGS</sequence>
<evidence type="ECO:0000256" key="4">
    <source>
        <dbReference type="ARBA" id="ARBA00038054"/>
    </source>
</evidence>
<reference evidence="6 7" key="1">
    <citation type="submission" date="2021-06" db="EMBL/GenBank/DDBJ databases">
        <title>50 bacteria genomes isolated from Dapeng, Shenzhen, China.</title>
        <authorList>
            <person name="Zheng W."/>
            <person name="Yu S."/>
            <person name="Huang Y."/>
        </authorList>
    </citation>
    <scope>NUCLEOTIDE SEQUENCE [LARGE SCALE GENOMIC DNA]</scope>
    <source>
        <strain evidence="6 7">DP1N14-2</strain>
    </source>
</reference>
<dbReference type="SUPFAM" id="SSF50475">
    <property type="entry name" value="FMN-binding split barrel"/>
    <property type="match status" value="1"/>
</dbReference>
<evidence type="ECO:0000313" key="7">
    <source>
        <dbReference type="Proteomes" id="UP000766629"/>
    </source>
</evidence>
<comment type="similarity">
    <text evidence="4">Belongs to the flavoredoxin family.</text>
</comment>
<feature type="domain" description="Flavin reductase like" evidence="5">
    <location>
        <begin position="20"/>
        <end position="171"/>
    </location>
</feature>
<evidence type="ECO:0000259" key="5">
    <source>
        <dbReference type="SMART" id="SM00903"/>
    </source>
</evidence>
<dbReference type="InterPro" id="IPR012349">
    <property type="entry name" value="Split_barrel_FMN-bd"/>
</dbReference>
<dbReference type="Pfam" id="PF01613">
    <property type="entry name" value="Flavin_Reduct"/>
    <property type="match status" value="1"/>
</dbReference>
<protein>
    <submittedName>
        <fullName evidence="6">Flavin reductase family protein</fullName>
    </submittedName>
</protein>
<proteinExistence type="inferred from homology"/>
<keyword evidence="7" id="KW-1185">Reference proteome</keyword>
<dbReference type="PANTHER" id="PTHR33798">
    <property type="entry name" value="FLAVOPROTEIN OXYGENASE"/>
    <property type="match status" value="1"/>
</dbReference>
<gene>
    <name evidence="6" type="ORF">KUV26_12675</name>
</gene>
<dbReference type="InterPro" id="IPR002563">
    <property type="entry name" value="Flavin_Rdtase-like_dom"/>
</dbReference>
<evidence type="ECO:0000256" key="1">
    <source>
        <dbReference type="ARBA" id="ARBA00001917"/>
    </source>
</evidence>
<comment type="caution">
    <text evidence="6">The sequence shown here is derived from an EMBL/GenBank/DDBJ whole genome shotgun (WGS) entry which is preliminary data.</text>
</comment>
<dbReference type="EMBL" id="JAHVJA010000005">
    <property type="protein sequence ID" value="MBY6140293.1"/>
    <property type="molecule type" value="Genomic_DNA"/>
</dbReference>
<dbReference type="Gene3D" id="2.30.110.10">
    <property type="entry name" value="Electron Transport, Fmn-binding Protein, Chain A"/>
    <property type="match status" value="1"/>
</dbReference>
<dbReference type="Proteomes" id="UP000766629">
    <property type="component" value="Unassembled WGS sequence"/>
</dbReference>
<keyword evidence="3" id="KW-0288">FMN</keyword>
<dbReference type="RefSeq" id="WP_222506310.1">
    <property type="nucleotide sequence ID" value="NZ_JAHVJA010000005.1"/>
</dbReference>
<accession>A0ABS7NGF0</accession>
<dbReference type="SMART" id="SM00903">
    <property type="entry name" value="Flavin_Reduct"/>
    <property type="match status" value="1"/>
</dbReference>
<dbReference type="PANTHER" id="PTHR33798:SF5">
    <property type="entry name" value="FLAVIN REDUCTASE LIKE DOMAIN-CONTAINING PROTEIN"/>
    <property type="match status" value="1"/>
</dbReference>
<evidence type="ECO:0000256" key="2">
    <source>
        <dbReference type="ARBA" id="ARBA00022630"/>
    </source>
</evidence>
<comment type="cofactor">
    <cofactor evidence="1">
        <name>FMN</name>
        <dbReference type="ChEBI" id="CHEBI:58210"/>
    </cofactor>
</comment>
<organism evidence="6 7">
    <name type="scientific">Leisingera daeponensis</name>
    <dbReference type="NCBI Taxonomy" id="405746"/>
    <lineage>
        <taxon>Bacteria</taxon>
        <taxon>Pseudomonadati</taxon>
        <taxon>Pseudomonadota</taxon>
        <taxon>Alphaproteobacteria</taxon>
        <taxon>Rhodobacterales</taxon>
        <taxon>Roseobacteraceae</taxon>
        <taxon>Leisingera</taxon>
    </lineage>
</organism>
<evidence type="ECO:0000313" key="6">
    <source>
        <dbReference type="EMBL" id="MBY6140293.1"/>
    </source>
</evidence>
<evidence type="ECO:0000256" key="3">
    <source>
        <dbReference type="ARBA" id="ARBA00022643"/>
    </source>
</evidence>
<keyword evidence="2" id="KW-0285">Flavoprotein</keyword>